<evidence type="ECO:0000313" key="7">
    <source>
        <dbReference type="EMBL" id="EFI35102.1"/>
    </source>
</evidence>
<evidence type="ECO:0000256" key="5">
    <source>
        <dbReference type="ARBA" id="ARBA00023012"/>
    </source>
</evidence>
<dbReference type="RefSeq" id="WP_008870416.1">
    <property type="nucleotide sequence ID" value="NZ_ACJN02000002.1"/>
</dbReference>
<evidence type="ECO:0000256" key="3">
    <source>
        <dbReference type="ARBA" id="ARBA00022679"/>
    </source>
</evidence>
<dbReference type="SUPFAM" id="SSF55874">
    <property type="entry name" value="ATPase domain of HSP90 chaperone/DNA topoisomerase II/histidine kinase"/>
    <property type="match status" value="1"/>
</dbReference>
<reference evidence="7" key="1">
    <citation type="submission" date="2010-05" db="EMBL/GenBank/DDBJ databases">
        <title>The draft genome of Desulfonatronospira thiodismutans ASO3-1.</title>
        <authorList>
            <consortium name="US DOE Joint Genome Institute (JGI-PGF)"/>
            <person name="Lucas S."/>
            <person name="Copeland A."/>
            <person name="Lapidus A."/>
            <person name="Cheng J.-F."/>
            <person name="Bruce D."/>
            <person name="Goodwin L."/>
            <person name="Pitluck S."/>
            <person name="Chertkov O."/>
            <person name="Brettin T."/>
            <person name="Detter J.C."/>
            <person name="Han C."/>
            <person name="Land M.L."/>
            <person name="Hauser L."/>
            <person name="Kyrpides N."/>
            <person name="Mikhailova N."/>
            <person name="Muyzer G."/>
            <person name="Woyke T."/>
        </authorList>
    </citation>
    <scope>NUCLEOTIDE SEQUENCE [LARGE SCALE GENOMIC DNA]</scope>
    <source>
        <strain evidence="7">ASO3-1</strain>
    </source>
</reference>
<protein>
    <recommendedName>
        <fullName evidence="2">histidine kinase</fullName>
        <ecNumber evidence="2">2.7.13.3</ecNumber>
    </recommendedName>
</protein>
<keyword evidence="3" id="KW-0808">Transferase</keyword>
<dbReference type="EC" id="2.7.13.3" evidence="2"/>
<dbReference type="InterPro" id="IPR004358">
    <property type="entry name" value="Sig_transdc_His_kin-like_C"/>
</dbReference>
<evidence type="ECO:0000256" key="1">
    <source>
        <dbReference type="ARBA" id="ARBA00000085"/>
    </source>
</evidence>
<dbReference type="PRINTS" id="PR00344">
    <property type="entry name" value="BCTRLSENSOR"/>
</dbReference>
<evidence type="ECO:0000256" key="2">
    <source>
        <dbReference type="ARBA" id="ARBA00012438"/>
    </source>
</evidence>
<feature type="domain" description="Histidine kinase" evidence="6">
    <location>
        <begin position="194"/>
        <end position="300"/>
    </location>
</feature>
<dbReference type="eggNOG" id="COG2205">
    <property type="taxonomic scope" value="Bacteria"/>
</dbReference>
<evidence type="ECO:0000313" key="8">
    <source>
        <dbReference type="Proteomes" id="UP000005496"/>
    </source>
</evidence>
<dbReference type="InterPro" id="IPR005467">
    <property type="entry name" value="His_kinase_dom"/>
</dbReference>
<dbReference type="GO" id="GO:0004673">
    <property type="term" value="F:protein histidine kinase activity"/>
    <property type="evidence" value="ECO:0007669"/>
    <property type="project" value="UniProtKB-EC"/>
</dbReference>
<proteinExistence type="predicted"/>
<comment type="caution">
    <text evidence="7">The sequence shown here is derived from an EMBL/GenBank/DDBJ whole genome shotgun (WGS) entry which is preliminary data.</text>
</comment>
<keyword evidence="4 7" id="KW-0418">Kinase</keyword>
<sequence length="300" mass="34131">MQVEIQKDISLTPEDSIFLDMHSFYNIINIISGELQILEMMSGDERALQDCVDLCFRIKDGMSSRDSILEYAGSVEKHAAFIQDRLQEFLKSRPGLTDDPEVRESRANIDSVLDILRVRAGEIVNRLENPDKWEDHDLSRLMQNFLDVFSAIEKNSKGRYRFVYNLARQGPTDYFIHLNFQGTRQDSINMPPVLQDVMRDLVANARKYTEPGGKVLAGLYDDGKDIRFAVEDTGRGIPENEIENVVDFGVRGSNVQEKRTMGGGFGLTKAYSVVRQFGGRMWIDSAQDRGTRITLILPRP</sequence>
<accession>D6SQS6</accession>
<gene>
    <name evidence="7" type="ORF">Dthio_PD2496</name>
</gene>
<keyword evidence="5" id="KW-0902">Two-component regulatory system</keyword>
<keyword evidence="8" id="KW-1185">Reference proteome</keyword>
<dbReference type="EMBL" id="ACJN02000002">
    <property type="protein sequence ID" value="EFI35102.1"/>
    <property type="molecule type" value="Genomic_DNA"/>
</dbReference>
<dbReference type="GO" id="GO:0000160">
    <property type="term" value="P:phosphorelay signal transduction system"/>
    <property type="evidence" value="ECO:0007669"/>
    <property type="project" value="UniProtKB-KW"/>
</dbReference>
<dbReference type="InterPro" id="IPR003594">
    <property type="entry name" value="HATPase_dom"/>
</dbReference>
<dbReference type="OrthoDB" id="9815202at2"/>
<dbReference type="SMART" id="SM00387">
    <property type="entry name" value="HATPase_c"/>
    <property type="match status" value="1"/>
</dbReference>
<organism evidence="7 8">
    <name type="scientific">Desulfonatronospira thiodismutans ASO3-1</name>
    <dbReference type="NCBI Taxonomy" id="555779"/>
    <lineage>
        <taxon>Bacteria</taxon>
        <taxon>Pseudomonadati</taxon>
        <taxon>Thermodesulfobacteriota</taxon>
        <taxon>Desulfovibrionia</taxon>
        <taxon>Desulfovibrionales</taxon>
        <taxon>Desulfonatronovibrionaceae</taxon>
        <taxon>Desulfonatronospira</taxon>
    </lineage>
</organism>
<evidence type="ECO:0000256" key="4">
    <source>
        <dbReference type="ARBA" id="ARBA00022777"/>
    </source>
</evidence>
<dbReference type="PANTHER" id="PTHR43711:SF1">
    <property type="entry name" value="HISTIDINE KINASE 1"/>
    <property type="match status" value="1"/>
</dbReference>
<dbReference type="Gene3D" id="3.30.565.10">
    <property type="entry name" value="Histidine kinase-like ATPase, C-terminal domain"/>
    <property type="match status" value="1"/>
</dbReference>
<evidence type="ECO:0000259" key="6">
    <source>
        <dbReference type="PROSITE" id="PS50109"/>
    </source>
</evidence>
<dbReference type="PANTHER" id="PTHR43711">
    <property type="entry name" value="TWO-COMPONENT HISTIDINE KINASE"/>
    <property type="match status" value="1"/>
</dbReference>
<dbReference type="AlphaFoldDB" id="D6SQS6"/>
<dbReference type="InterPro" id="IPR050736">
    <property type="entry name" value="Sensor_HK_Regulatory"/>
</dbReference>
<dbReference type="Proteomes" id="UP000005496">
    <property type="component" value="Unassembled WGS sequence"/>
</dbReference>
<name>D6SQS6_9BACT</name>
<dbReference type="Pfam" id="PF02518">
    <property type="entry name" value="HATPase_c"/>
    <property type="match status" value="1"/>
</dbReference>
<dbReference type="PROSITE" id="PS50109">
    <property type="entry name" value="HIS_KIN"/>
    <property type="match status" value="1"/>
</dbReference>
<dbReference type="InterPro" id="IPR036890">
    <property type="entry name" value="HATPase_C_sf"/>
</dbReference>
<comment type="catalytic activity">
    <reaction evidence="1">
        <text>ATP + protein L-histidine = ADP + protein N-phospho-L-histidine.</text>
        <dbReference type="EC" id="2.7.13.3"/>
    </reaction>
</comment>